<gene>
    <name evidence="2" type="ORF">NLU13_7042</name>
</gene>
<evidence type="ECO:0000256" key="1">
    <source>
        <dbReference type="SAM" id="MobiDB-lite"/>
    </source>
</evidence>
<comment type="caution">
    <text evidence="2">The sequence shown here is derived from an EMBL/GenBank/DDBJ whole genome shotgun (WGS) entry which is preliminary data.</text>
</comment>
<sequence>MKYSRILPSISLLPSLVSSRTFIGSLYENPDACEYTDEYSDGHACDNLDIGSCCFKEGSLWGSGEIVTEDVGNPSDYLAPIRTKRGEVDDDHPASSVYCGPAITTVTLNNCGVGGNLQVIGGVSFEAARVMDQPTKEEQAGDDTRRDEVTQGEASKDRAPEAREFKPPMKGVQAEMAMFGPDYIYIISDARVAELEAQGLGRPDNKEERIEWFKKYHTVKRKNTGPRLARRVE</sequence>
<feature type="compositionally biased region" description="Basic and acidic residues" evidence="1">
    <location>
        <begin position="134"/>
        <end position="166"/>
    </location>
</feature>
<organism evidence="2 3">
    <name type="scientific">Sarocladium strictum</name>
    <name type="common">Black bundle disease fungus</name>
    <name type="synonym">Acremonium strictum</name>
    <dbReference type="NCBI Taxonomy" id="5046"/>
    <lineage>
        <taxon>Eukaryota</taxon>
        <taxon>Fungi</taxon>
        <taxon>Dikarya</taxon>
        <taxon>Ascomycota</taxon>
        <taxon>Pezizomycotina</taxon>
        <taxon>Sordariomycetes</taxon>
        <taxon>Hypocreomycetidae</taxon>
        <taxon>Hypocreales</taxon>
        <taxon>Sarocladiaceae</taxon>
        <taxon>Sarocladium</taxon>
    </lineage>
</organism>
<dbReference type="Proteomes" id="UP001175261">
    <property type="component" value="Unassembled WGS sequence"/>
</dbReference>
<name>A0AA39L6K6_SARSR</name>
<feature type="region of interest" description="Disordered" evidence="1">
    <location>
        <begin position="132"/>
        <end position="166"/>
    </location>
</feature>
<dbReference type="EMBL" id="JAPDFR010000006">
    <property type="protein sequence ID" value="KAK0385865.1"/>
    <property type="molecule type" value="Genomic_DNA"/>
</dbReference>
<evidence type="ECO:0000313" key="3">
    <source>
        <dbReference type="Proteomes" id="UP001175261"/>
    </source>
</evidence>
<keyword evidence="3" id="KW-1185">Reference proteome</keyword>
<reference evidence="2" key="1">
    <citation type="submission" date="2022-10" db="EMBL/GenBank/DDBJ databases">
        <title>Determination and structural analysis of whole genome sequence of Sarocladium strictum F4-1.</title>
        <authorList>
            <person name="Hu L."/>
            <person name="Jiang Y."/>
        </authorList>
    </citation>
    <scope>NUCLEOTIDE SEQUENCE</scope>
    <source>
        <strain evidence="2">F4-1</strain>
    </source>
</reference>
<evidence type="ECO:0000313" key="2">
    <source>
        <dbReference type="EMBL" id="KAK0385865.1"/>
    </source>
</evidence>
<protein>
    <submittedName>
        <fullName evidence="2">Uncharacterized protein</fullName>
    </submittedName>
</protein>
<proteinExistence type="predicted"/>
<dbReference type="AlphaFoldDB" id="A0AA39L6K6"/>
<accession>A0AA39L6K6</accession>